<dbReference type="SMART" id="SM00342">
    <property type="entry name" value="HTH_ARAC"/>
    <property type="match status" value="1"/>
</dbReference>
<keyword evidence="2" id="KW-0238">DNA-binding</keyword>
<dbReference type="GO" id="GO:0003700">
    <property type="term" value="F:DNA-binding transcription factor activity"/>
    <property type="evidence" value="ECO:0007669"/>
    <property type="project" value="InterPro"/>
</dbReference>
<evidence type="ECO:0000313" key="5">
    <source>
        <dbReference type="EMBL" id="MRX48557.1"/>
    </source>
</evidence>
<dbReference type="EMBL" id="WKJI01000005">
    <property type="protein sequence ID" value="MRX48557.1"/>
    <property type="molecule type" value="Genomic_DNA"/>
</dbReference>
<dbReference type="InterPro" id="IPR018060">
    <property type="entry name" value="HTH_AraC"/>
</dbReference>
<dbReference type="Gene3D" id="1.10.10.60">
    <property type="entry name" value="Homeodomain-like"/>
    <property type="match status" value="2"/>
</dbReference>
<dbReference type="Pfam" id="PF07883">
    <property type="entry name" value="Cupin_2"/>
    <property type="match status" value="1"/>
</dbReference>
<dbReference type="RefSeq" id="WP_154288631.1">
    <property type="nucleotide sequence ID" value="NZ_WKJI01000005.1"/>
</dbReference>
<evidence type="ECO:0000256" key="3">
    <source>
        <dbReference type="ARBA" id="ARBA00023163"/>
    </source>
</evidence>
<name>A0A7K0FTU6_9SPHI</name>
<protein>
    <submittedName>
        <fullName evidence="5">Helix-turn-helix domain-containing protein</fullName>
    </submittedName>
</protein>
<dbReference type="InterPro" id="IPR013096">
    <property type="entry name" value="Cupin_2"/>
</dbReference>
<dbReference type="InterPro" id="IPR014710">
    <property type="entry name" value="RmlC-like_jellyroll"/>
</dbReference>
<gene>
    <name evidence="5" type="ORF">GJJ64_15290</name>
</gene>
<keyword evidence="3" id="KW-0804">Transcription</keyword>
<dbReference type="Gene3D" id="2.60.120.10">
    <property type="entry name" value="Jelly Rolls"/>
    <property type="match status" value="1"/>
</dbReference>
<dbReference type="CDD" id="cd06976">
    <property type="entry name" value="cupin_MtlR-like_N"/>
    <property type="match status" value="1"/>
</dbReference>
<dbReference type="InterPro" id="IPR009057">
    <property type="entry name" value="Homeodomain-like_sf"/>
</dbReference>
<organism evidence="5 6">
    <name type="scientific">Pedobacter puniceum</name>
    <dbReference type="NCBI Taxonomy" id="2666136"/>
    <lineage>
        <taxon>Bacteria</taxon>
        <taxon>Pseudomonadati</taxon>
        <taxon>Bacteroidota</taxon>
        <taxon>Sphingobacteriia</taxon>
        <taxon>Sphingobacteriales</taxon>
        <taxon>Sphingobacteriaceae</taxon>
        <taxon>Pedobacter</taxon>
    </lineage>
</organism>
<dbReference type="Pfam" id="PF12833">
    <property type="entry name" value="HTH_18"/>
    <property type="match status" value="1"/>
</dbReference>
<dbReference type="SUPFAM" id="SSF51182">
    <property type="entry name" value="RmlC-like cupins"/>
    <property type="match status" value="1"/>
</dbReference>
<accession>A0A7K0FTU6</accession>
<dbReference type="SUPFAM" id="SSF46689">
    <property type="entry name" value="Homeodomain-like"/>
    <property type="match status" value="2"/>
</dbReference>
<evidence type="ECO:0000256" key="1">
    <source>
        <dbReference type="ARBA" id="ARBA00023015"/>
    </source>
</evidence>
<evidence type="ECO:0000259" key="4">
    <source>
        <dbReference type="PROSITE" id="PS01124"/>
    </source>
</evidence>
<dbReference type="GO" id="GO:0043565">
    <property type="term" value="F:sequence-specific DNA binding"/>
    <property type="evidence" value="ECO:0007669"/>
    <property type="project" value="InterPro"/>
</dbReference>
<dbReference type="PANTHER" id="PTHR43280:SF27">
    <property type="entry name" value="TRANSCRIPTIONAL REGULATOR MTLR"/>
    <property type="match status" value="1"/>
</dbReference>
<keyword evidence="1" id="KW-0805">Transcription regulation</keyword>
<comment type="caution">
    <text evidence="5">The sequence shown here is derived from an EMBL/GenBank/DDBJ whole genome shotgun (WGS) entry which is preliminary data.</text>
</comment>
<dbReference type="PANTHER" id="PTHR43280">
    <property type="entry name" value="ARAC-FAMILY TRANSCRIPTIONAL REGULATOR"/>
    <property type="match status" value="1"/>
</dbReference>
<feature type="domain" description="HTH araC/xylS-type" evidence="4">
    <location>
        <begin position="187"/>
        <end position="285"/>
    </location>
</feature>
<sequence length="289" mass="33839">MKPHLLKIALNPEHSFNVRYDVVPHFYDKWHYHHEIELVYIIKGTGLQFIGDEIYRWKPGDMLLIGSNLPHLWRSDEEFLLPDSLEKVEAIVVHFLPSCFGADFFSLPEHQEINRLLNQSKKAFRIQDACRDLVADKLFQLLNASKSKRTILLLDILSDLADSPLKKPVLDKESDFINQPSEMDRLNNIYQYILNNFTEEVSLDQAAQIAHLTPPAFCRYFKTRTRKTFSRFLLELRTAHAAKLLTESSKTVAEICYESGFNNFSNFNRHFKNIIGRTPLEHRKFFRVL</sequence>
<dbReference type="PROSITE" id="PS01124">
    <property type="entry name" value="HTH_ARAC_FAMILY_2"/>
    <property type="match status" value="1"/>
</dbReference>
<evidence type="ECO:0000256" key="2">
    <source>
        <dbReference type="ARBA" id="ARBA00023125"/>
    </source>
</evidence>
<evidence type="ECO:0000313" key="6">
    <source>
        <dbReference type="Proteomes" id="UP000462931"/>
    </source>
</evidence>
<dbReference type="InterPro" id="IPR011051">
    <property type="entry name" value="RmlC_Cupin_sf"/>
</dbReference>
<keyword evidence="6" id="KW-1185">Reference proteome</keyword>
<dbReference type="Proteomes" id="UP000462931">
    <property type="component" value="Unassembled WGS sequence"/>
</dbReference>
<reference evidence="5 6" key="1">
    <citation type="submission" date="2019-11" db="EMBL/GenBank/DDBJ databases">
        <authorList>
            <person name="Cheng Q."/>
            <person name="Yang Z."/>
        </authorList>
    </citation>
    <scope>NUCLEOTIDE SEQUENCE [LARGE SCALE GENOMIC DNA]</scope>
    <source>
        <strain evidence="5 6">HX-22-1</strain>
    </source>
</reference>
<proteinExistence type="predicted"/>
<dbReference type="AlphaFoldDB" id="A0A7K0FTU6"/>